<dbReference type="AlphaFoldDB" id="K4I7X3"/>
<dbReference type="NCBIfam" id="TIGR03539">
    <property type="entry name" value="DapC_actino"/>
    <property type="match status" value="1"/>
</dbReference>
<dbReference type="Gene3D" id="3.90.1150.10">
    <property type="entry name" value="Aspartate Aminotransferase, domain 1"/>
    <property type="match status" value="1"/>
</dbReference>
<reference evidence="6" key="1">
    <citation type="journal article" date="2012" name="Angew. Chem. Int. Ed. Engl.">
        <title>Heterologous Expression and Manipulation of Three Tetracycline Biosynthetic Pathways.</title>
        <authorList>
            <person name="Wang P."/>
            <person name="Kim W."/>
            <person name="Pickens L.B."/>
            <person name="Gao X."/>
            <person name="Tang Y."/>
        </authorList>
    </citation>
    <scope>NUCLEOTIDE SEQUENCE</scope>
    <source>
        <strain evidence="6">SC14051</strain>
    </source>
</reference>
<proteinExistence type="inferred from homology"/>
<evidence type="ECO:0000259" key="5">
    <source>
        <dbReference type="Pfam" id="PF00155"/>
    </source>
</evidence>
<dbReference type="PROSITE" id="PS00105">
    <property type="entry name" value="AA_TRANSFER_CLASS_1"/>
    <property type="match status" value="1"/>
</dbReference>
<accession>K4I7X3</accession>
<dbReference type="PANTHER" id="PTHR42832">
    <property type="entry name" value="AMINO ACID AMINOTRANSFERASE"/>
    <property type="match status" value="1"/>
</dbReference>
<evidence type="ECO:0000256" key="1">
    <source>
        <dbReference type="ARBA" id="ARBA00001933"/>
    </source>
</evidence>
<dbReference type="InterPro" id="IPR015421">
    <property type="entry name" value="PyrdxlP-dep_Trfase_major"/>
</dbReference>
<protein>
    <recommendedName>
        <fullName evidence="4">Aminotransferase</fullName>
        <ecNumber evidence="4">2.6.1.-</ecNumber>
    </recommendedName>
</protein>
<dbReference type="Pfam" id="PF00155">
    <property type="entry name" value="Aminotran_1_2"/>
    <property type="match status" value="1"/>
</dbReference>
<dbReference type="GO" id="GO:0008483">
    <property type="term" value="F:transaminase activity"/>
    <property type="evidence" value="ECO:0007669"/>
    <property type="project" value="UniProtKB-KW"/>
</dbReference>
<dbReference type="GO" id="GO:0030170">
    <property type="term" value="F:pyridoxal phosphate binding"/>
    <property type="evidence" value="ECO:0007669"/>
    <property type="project" value="InterPro"/>
</dbReference>
<sequence length="377" mass="40325">MIRELPEFPWSVLAPVRERALRHPGGVVNLALGTPVDAVPEVVQRAVRASTDTPGHPATEGTPRLRATAAGYLRRRFGVTVEPSAVLPVVGTKEAIAWLPAALGLGAGDRVAYPALSFPTYDVSARLAGAESVPVDVHHGLPAPARLLWLNSPGNPDGRVLGVARLRELVAWGRANDVVVVNDECYLEHAWDVTATSILHPDVCGGSHTGVLAVHSLSKRSNLAGYRAGFVTGDETLVRRLLEVRRHAGLIMPEPIAAGATAALEDDSHVDLQRGRYLRRRERLRTALQGAGLRVEHSEASLFLWCTRDEPCWDTVMFLAGLGILVAPGAFYGDPGHAHVRVALTATDERVDAAVERLSTVRPGTRPAAPLSAVEAS</sequence>
<name>K4I7X3_9ACTN</name>
<dbReference type="EMBL" id="JX262387">
    <property type="protein sequence ID" value="AFU65913.1"/>
    <property type="molecule type" value="Genomic_DNA"/>
</dbReference>
<dbReference type="InterPro" id="IPR004839">
    <property type="entry name" value="Aminotransferase_I/II_large"/>
</dbReference>
<comment type="cofactor">
    <cofactor evidence="1 4">
        <name>pyridoxal 5'-phosphate</name>
        <dbReference type="ChEBI" id="CHEBI:597326"/>
    </cofactor>
</comment>
<organism evidence="6">
    <name type="scientific">Dactylosporangium sp. SC14051</name>
    <dbReference type="NCBI Taxonomy" id="1239282"/>
    <lineage>
        <taxon>Bacteria</taxon>
        <taxon>Bacillati</taxon>
        <taxon>Actinomycetota</taxon>
        <taxon>Actinomycetes</taxon>
        <taxon>Micromonosporales</taxon>
        <taxon>Micromonosporaceae</taxon>
        <taxon>Dactylosporangium</taxon>
    </lineage>
</organism>
<evidence type="ECO:0000256" key="4">
    <source>
        <dbReference type="RuleBase" id="RU000481"/>
    </source>
</evidence>
<evidence type="ECO:0000256" key="3">
    <source>
        <dbReference type="ARBA" id="ARBA00022679"/>
    </source>
</evidence>
<evidence type="ECO:0000256" key="2">
    <source>
        <dbReference type="ARBA" id="ARBA00022576"/>
    </source>
</evidence>
<dbReference type="CDD" id="cd00609">
    <property type="entry name" value="AAT_like"/>
    <property type="match status" value="1"/>
</dbReference>
<dbReference type="SUPFAM" id="SSF53383">
    <property type="entry name" value="PLP-dependent transferases"/>
    <property type="match status" value="1"/>
</dbReference>
<dbReference type="InterPro" id="IPR015422">
    <property type="entry name" value="PyrdxlP-dep_Trfase_small"/>
</dbReference>
<evidence type="ECO:0000313" key="6">
    <source>
        <dbReference type="EMBL" id="AFU65913.1"/>
    </source>
</evidence>
<dbReference type="Gene3D" id="3.40.640.10">
    <property type="entry name" value="Type I PLP-dependent aspartate aminotransferase-like (Major domain)"/>
    <property type="match status" value="1"/>
</dbReference>
<feature type="domain" description="Aminotransferase class I/classII large" evidence="5">
    <location>
        <begin position="27"/>
        <end position="358"/>
    </location>
</feature>
<dbReference type="InterPro" id="IPR050881">
    <property type="entry name" value="LL-DAP_aminotransferase"/>
</dbReference>
<dbReference type="InterPro" id="IPR015424">
    <property type="entry name" value="PyrdxlP-dep_Trfase"/>
</dbReference>
<dbReference type="EC" id="2.6.1.-" evidence="4"/>
<comment type="similarity">
    <text evidence="4">Belongs to the class-I pyridoxal-phosphate-dependent aminotransferase family.</text>
</comment>
<dbReference type="InterPro" id="IPR004838">
    <property type="entry name" value="NHTrfase_class1_PyrdxlP-BS"/>
</dbReference>
<gene>
    <name evidence="6" type="primary">dacQ</name>
</gene>
<dbReference type="PANTHER" id="PTHR42832:SF3">
    <property type="entry name" value="L-GLUTAMINE--4-(METHYLSULFANYL)-2-OXOBUTANOATE AMINOTRANSFERASE"/>
    <property type="match status" value="1"/>
</dbReference>
<dbReference type="InterPro" id="IPR019880">
    <property type="entry name" value="OxyQ"/>
</dbReference>
<keyword evidence="2 4" id="KW-0032">Aminotransferase</keyword>
<keyword evidence="3 4" id="KW-0808">Transferase</keyword>